<sequence length="60" mass="6962">MAGFLWQTSIYRKAILRFSKRPLSNAVRQWPTNQSEWSTKVQGIGWDAASASRELYMEVI</sequence>
<dbReference type="InParanoid" id="E2AZ09"/>
<dbReference type="Proteomes" id="UP000000311">
    <property type="component" value="Unassembled WGS sequence"/>
</dbReference>
<dbReference type="AlphaFoldDB" id="E2AZ09"/>
<name>E2AZ09_CAMFO</name>
<keyword evidence="2" id="KW-1185">Reference proteome</keyword>
<gene>
    <name evidence="1" type="ORF">EAG_01295</name>
</gene>
<proteinExistence type="predicted"/>
<organism evidence="2">
    <name type="scientific">Camponotus floridanus</name>
    <name type="common">Florida carpenter ant</name>
    <dbReference type="NCBI Taxonomy" id="104421"/>
    <lineage>
        <taxon>Eukaryota</taxon>
        <taxon>Metazoa</taxon>
        <taxon>Ecdysozoa</taxon>
        <taxon>Arthropoda</taxon>
        <taxon>Hexapoda</taxon>
        <taxon>Insecta</taxon>
        <taxon>Pterygota</taxon>
        <taxon>Neoptera</taxon>
        <taxon>Endopterygota</taxon>
        <taxon>Hymenoptera</taxon>
        <taxon>Apocrita</taxon>
        <taxon>Aculeata</taxon>
        <taxon>Formicoidea</taxon>
        <taxon>Formicidae</taxon>
        <taxon>Formicinae</taxon>
        <taxon>Camponotus</taxon>
    </lineage>
</organism>
<protein>
    <submittedName>
        <fullName evidence="1">Uncharacterized protein</fullName>
    </submittedName>
</protein>
<evidence type="ECO:0000313" key="2">
    <source>
        <dbReference type="Proteomes" id="UP000000311"/>
    </source>
</evidence>
<accession>E2AZ09</accession>
<dbReference type="EMBL" id="GL444048">
    <property type="protein sequence ID" value="EFN61327.1"/>
    <property type="molecule type" value="Genomic_DNA"/>
</dbReference>
<evidence type="ECO:0000313" key="1">
    <source>
        <dbReference type="EMBL" id="EFN61327.1"/>
    </source>
</evidence>
<reference evidence="1 2" key="1">
    <citation type="journal article" date="2010" name="Science">
        <title>Genomic comparison of the ants Camponotus floridanus and Harpegnathos saltator.</title>
        <authorList>
            <person name="Bonasio R."/>
            <person name="Zhang G."/>
            <person name="Ye C."/>
            <person name="Mutti N.S."/>
            <person name="Fang X."/>
            <person name="Qin N."/>
            <person name="Donahue G."/>
            <person name="Yang P."/>
            <person name="Li Q."/>
            <person name="Li C."/>
            <person name="Zhang P."/>
            <person name="Huang Z."/>
            <person name="Berger S.L."/>
            <person name="Reinberg D."/>
            <person name="Wang J."/>
            <person name="Liebig J."/>
        </authorList>
    </citation>
    <scope>NUCLEOTIDE SEQUENCE [LARGE SCALE GENOMIC DNA]</scope>
    <source>
        <strain evidence="2">C129</strain>
    </source>
</reference>